<proteinExistence type="predicted"/>
<sequence length="63" mass="6702">MSDETQALRLLGEMERLQRAEDLELAEPSPTAAADAPMTALLASLVENDFDLGRTIVDSANGA</sequence>
<protein>
    <submittedName>
        <fullName evidence="1">Uncharacterized protein</fullName>
    </submittedName>
</protein>
<keyword evidence="2" id="KW-1185">Reference proteome</keyword>
<accession>A0A345NNL7</accession>
<dbReference type="KEGG" id="orn:DV701_11270"/>
<dbReference type="Proteomes" id="UP000253790">
    <property type="component" value="Chromosome"/>
</dbReference>
<dbReference type="RefSeq" id="WP_114928386.1">
    <property type="nucleotide sequence ID" value="NZ_CP031229.1"/>
</dbReference>
<dbReference type="EMBL" id="CP031229">
    <property type="protein sequence ID" value="AXH96625.1"/>
    <property type="molecule type" value="Genomic_DNA"/>
</dbReference>
<evidence type="ECO:0000313" key="1">
    <source>
        <dbReference type="EMBL" id="AXH96625.1"/>
    </source>
</evidence>
<dbReference type="AlphaFoldDB" id="A0A345NNL7"/>
<organism evidence="1 2">
    <name type="scientific">Ornithinimicrobium avium</name>
    <dbReference type="NCBI Taxonomy" id="2283195"/>
    <lineage>
        <taxon>Bacteria</taxon>
        <taxon>Bacillati</taxon>
        <taxon>Actinomycetota</taxon>
        <taxon>Actinomycetes</taxon>
        <taxon>Micrococcales</taxon>
        <taxon>Ornithinimicrobiaceae</taxon>
        <taxon>Ornithinimicrobium</taxon>
    </lineage>
</organism>
<name>A0A345NNL7_9MICO</name>
<evidence type="ECO:0000313" key="2">
    <source>
        <dbReference type="Proteomes" id="UP000253790"/>
    </source>
</evidence>
<reference evidence="1 2" key="1">
    <citation type="submission" date="2018-07" db="EMBL/GenBank/DDBJ databases">
        <title>Complete genome sequencing of Ornithinimicrobium sp. AMA3305.</title>
        <authorList>
            <person name="Bae J.-W."/>
        </authorList>
    </citation>
    <scope>NUCLEOTIDE SEQUENCE [LARGE SCALE GENOMIC DNA]</scope>
    <source>
        <strain evidence="1 2">AMA3305</strain>
    </source>
</reference>
<gene>
    <name evidence="1" type="ORF">DV701_11270</name>
</gene>